<evidence type="ECO:0000313" key="2">
    <source>
        <dbReference type="Proteomes" id="UP000036955"/>
    </source>
</evidence>
<name>A0A0L1M7P3_PSESX</name>
<accession>A0A0L1M7P3</accession>
<organism evidence="1 2">
    <name type="scientific">Pseudomonas syringae</name>
    <dbReference type="NCBI Taxonomy" id="317"/>
    <lineage>
        <taxon>Bacteria</taxon>
        <taxon>Pseudomonadati</taxon>
        <taxon>Pseudomonadota</taxon>
        <taxon>Gammaproteobacteria</taxon>
        <taxon>Pseudomonadales</taxon>
        <taxon>Pseudomonadaceae</taxon>
        <taxon>Pseudomonas</taxon>
    </lineage>
</organism>
<protein>
    <submittedName>
        <fullName evidence="1">Uncharacterized protein</fullName>
    </submittedName>
</protein>
<gene>
    <name evidence="1" type="ORF">ACS77_19975</name>
</gene>
<reference evidence="1 2" key="1">
    <citation type="submission" date="2015-06" db="EMBL/GenBank/DDBJ databases">
        <authorList>
            <person name="Hoefler B.C."/>
            <person name="Straight P.D."/>
        </authorList>
    </citation>
    <scope>NUCLEOTIDE SEQUENCE [LARGE SCALE GENOMIC DNA]</scope>
    <source>
        <strain evidence="1 2">Riq4</strain>
    </source>
</reference>
<proteinExistence type="predicted"/>
<dbReference type="Proteomes" id="UP000036955">
    <property type="component" value="Unassembled WGS sequence"/>
</dbReference>
<dbReference type="EMBL" id="LFQK01000034">
    <property type="protein sequence ID" value="KNH24451.1"/>
    <property type="molecule type" value="Genomic_DNA"/>
</dbReference>
<dbReference type="AlphaFoldDB" id="A0A0L1M7P3"/>
<sequence length="67" mass="7124">MRMINLTKGRKGPVIDGLHAGQANGFPSAGEIAGAQEYCKKPHKSAEKKCFKYVYVGLAIAQAALSC</sequence>
<comment type="caution">
    <text evidence="1">The sequence shown here is derived from an EMBL/GenBank/DDBJ whole genome shotgun (WGS) entry which is preliminary data.</text>
</comment>
<evidence type="ECO:0000313" key="1">
    <source>
        <dbReference type="EMBL" id="KNH24451.1"/>
    </source>
</evidence>